<accession>A0A1I7WK31</accession>
<organism evidence="1 2">
    <name type="scientific">Heterorhabditis bacteriophora</name>
    <name type="common">Entomopathogenic nematode worm</name>
    <dbReference type="NCBI Taxonomy" id="37862"/>
    <lineage>
        <taxon>Eukaryota</taxon>
        <taxon>Metazoa</taxon>
        <taxon>Ecdysozoa</taxon>
        <taxon>Nematoda</taxon>
        <taxon>Chromadorea</taxon>
        <taxon>Rhabditida</taxon>
        <taxon>Rhabditina</taxon>
        <taxon>Rhabditomorpha</taxon>
        <taxon>Strongyloidea</taxon>
        <taxon>Heterorhabditidae</taxon>
        <taxon>Heterorhabditis</taxon>
    </lineage>
</organism>
<dbReference type="Proteomes" id="UP000095283">
    <property type="component" value="Unplaced"/>
</dbReference>
<protein>
    <submittedName>
        <fullName evidence="2">S10_plectin domain-containing protein</fullName>
    </submittedName>
</protein>
<keyword evidence="1" id="KW-1185">Reference proteome</keyword>
<dbReference type="AlphaFoldDB" id="A0A1I7WK31"/>
<reference evidence="2" key="1">
    <citation type="submission" date="2016-11" db="UniProtKB">
        <authorList>
            <consortium name="WormBaseParasite"/>
        </authorList>
    </citation>
    <scope>IDENTIFICATION</scope>
</reference>
<evidence type="ECO:0000313" key="1">
    <source>
        <dbReference type="Proteomes" id="UP000095283"/>
    </source>
</evidence>
<name>A0A1I7WK31_HETBA</name>
<dbReference type="WBParaSite" id="Hba_05328">
    <property type="protein sequence ID" value="Hba_05328"/>
    <property type="gene ID" value="Hba_05328"/>
</dbReference>
<sequence>MLQQHNLVNVILEHTPQYTKWYWKSTTAFMRIQYKMIGNPLYKTNEKGNGGYRIDQEGKRKG</sequence>
<proteinExistence type="predicted"/>
<evidence type="ECO:0000313" key="2">
    <source>
        <dbReference type="WBParaSite" id="Hba_05328"/>
    </source>
</evidence>